<reference evidence="2" key="1">
    <citation type="submission" date="2016-03" db="EMBL/GenBank/DDBJ databases">
        <title>Mechanisms controlling the formation of the plant cell surface in tip-growing cells are functionally conserved among land plants.</title>
        <authorList>
            <person name="Honkanen S."/>
            <person name="Jones V.A."/>
            <person name="Morieri G."/>
            <person name="Champion C."/>
            <person name="Hetherington A.J."/>
            <person name="Kelly S."/>
            <person name="Saint-Marcoux D."/>
            <person name="Proust H."/>
            <person name="Prescott H."/>
            <person name="Dolan L."/>
        </authorList>
    </citation>
    <scope>NUCLEOTIDE SEQUENCE [LARGE SCALE GENOMIC DNA]</scope>
    <source>
        <tissue evidence="2">Whole gametophyte</tissue>
    </source>
</reference>
<evidence type="ECO:0000313" key="2">
    <source>
        <dbReference type="EMBL" id="OAE22031.1"/>
    </source>
</evidence>
<dbReference type="Proteomes" id="UP000077202">
    <property type="component" value="Unassembled WGS sequence"/>
</dbReference>
<dbReference type="EMBL" id="LVLJ01003285">
    <property type="protein sequence ID" value="OAE22031.1"/>
    <property type="molecule type" value="Genomic_DNA"/>
</dbReference>
<organism evidence="2 3">
    <name type="scientific">Marchantia polymorpha subsp. ruderalis</name>
    <dbReference type="NCBI Taxonomy" id="1480154"/>
    <lineage>
        <taxon>Eukaryota</taxon>
        <taxon>Viridiplantae</taxon>
        <taxon>Streptophyta</taxon>
        <taxon>Embryophyta</taxon>
        <taxon>Marchantiophyta</taxon>
        <taxon>Marchantiopsida</taxon>
        <taxon>Marchantiidae</taxon>
        <taxon>Marchantiales</taxon>
        <taxon>Marchantiaceae</taxon>
        <taxon>Marchantia</taxon>
    </lineage>
</organism>
<keyword evidence="1" id="KW-0472">Membrane</keyword>
<keyword evidence="3" id="KW-1185">Reference proteome</keyword>
<accession>A0A176VP32</accession>
<proteinExistence type="predicted"/>
<evidence type="ECO:0000256" key="1">
    <source>
        <dbReference type="SAM" id="Phobius"/>
    </source>
</evidence>
<sequence length="211" mass="24003">MTPRKVRGGEAVGSSDATDSFAGKLLYNSWVRHEFYAMGYIVSLRGLMIFFSASFLLFLVPSLEASEFSRTFCDEWHRFEQFEDFYFLEMLDNLLIQSKTSTSGVIVRARDSEGKFEGRAGCVWHDCQIYDGECYTCTSTKDVEMCIETVITDMKRSVQQSYRYDDRYCHRSVEFSSGEKSIPVDEASTTFHMCGVDYKYLGGVSGRGANA</sequence>
<name>A0A176VP32_MARPO</name>
<evidence type="ECO:0000313" key="3">
    <source>
        <dbReference type="Proteomes" id="UP000077202"/>
    </source>
</evidence>
<dbReference type="AlphaFoldDB" id="A0A176VP32"/>
<keyword evidence="1" id="KW-0812">Transmembrane</keyword>
<gene>
    <name evidence="2" type="ORF">AXG93_3719s1100</name>
</gene>
<protein>
    <submittedName>
        <fullName evidence="2">Uncharacterized protein</fullName>
    </submittedName>
</protein>
<keyword evidence="1" id="KW-1133">Transmembrane helix</keyword>
<feature type="transmembrane region" description="Helical" evidence="1">
    <location>
        <begin position="35"/>
        <end position="60"/>
    </location>
</feature>
<comment type="caution">
    <text evidence="2">The sequence shown here is derived from an EMBL/GenBank/DDBJ whole genome shotgun (WGS) entry which is preliminary data.</text>
</comment>